<dbReference type="InterPro" id="IPR036885">
    <property type="entry name" value="SWIB_MDM2_dom_sf"/>
</dbReference>
<dbReference type="Gene3D" id="3.90.70.200">
    <property type="entry name" value="Plus-3 domain"/>
    <property type="match status" value="1"/>
</dbReference>
<dbReference type="RefSeq" id="XP_071936310.1">
    <property type="nucleotide sequence ID" value="XM_072080209.1"/>
</dbReference>
<accession>A0A6P6WF01</accession>
<dbReference type="AlphaFoldDB" id="A0A6P6WF01"/>
<dbReference type="InterPro" id="IPR003121">
    <property type="entry name" value="SWIB_MDM2_domain"/>
</dbReference>
<dbReference type="PROSITE" id="PS51360">
    <property type="entry name" value="PLUS3"/>
    <property type="match status" value="1"/>
</dbReference>
<dbReference type="OrthoDB" id="6415790at2759"/>
<dbReference type="PANTHER" id="PTHR46851">
    <property type="entry name" value="OS01G0884500 PROTEIN"/>
    <property type="match status" value="1"/>
</dbReference>
<evidence type="ECO:0000313" key="5">
    <source>
        <dbReference type="Proteomes" id="UP001652660"/>
    </source>
</evidence>
<name>A0A6P6WF01_COFAR</name>
<evidence type="ECO:0000259" key="4">
    <source>
        <dbReference type="PROSITE" id="PS51925"/>
    </source>
</evidence>
<dbReference type="InterPro" id="IPR058668">
    <property type="entry name" value="NERD_dom"/>
</dbReference>
<evidence type="ECO:0000256" key="1">
    <source>
        <dbReference type="SAM" id="MobiDB-lite"/>
    </source>
</evidence>
<evidence type="ECO:0000313" key="6">
    <source>
        <dbReference type="RefSeq" id="XP_027113694.1"/>
    </source>
</evidence>
<dbReference type="GeneID" id="113732227"/>
<feature type="region of interest" description="Disordered" evidence="1">
    <location>
        <begin position="440"/>
        <end position="464"/>
    </location>
</feature>
<dbReference type="InterPro" id="IPR004343">
    <property type="entry name" value="Plus-3_dom"/>
</dbReference>
<organism evidence="5 7">
    <name type="scientific">Coffea arabica</name>
    <name type="common">Arabian coffee</name>
    <dbReference type="NCBI Taxonomy" id="13443"/>
    <lineage>
        <taxon>Eukaryota</taxon>
        <taxon>Viridiplantae</taxon>
        <taxon>Streptophyta</taxon>
        <taxon>Embryophyta</taxon>
        <taxon>Tracheophyta</taxon>
        <taxon>Spermatophyta</taxon>
        <taxon>Magnoliopsida</taxon>
        <taxon>eudicotyledons</taxon>
        <taxon>Gunneridae</taxon>
        <taxon>Pentapetalae</taxon>
        <taxon>asterids</taxon>
        <taxon>lamiids</taxon>
        <taxon>Gentianales</taxon>
        <taxon>Rubiaceae</taxon>
        <taxon>Ixoroideae</taxon>
        <taxon>Gardenieae complex</taxon>
        <taxon>Bertiereae - Coffeeae clade</taxon>
        <taxon>Coffeeae</taxon>
        <taxon>Coffea</taxon>
    </lineage>
</organism>
<dbReference type="SUPFAM" id="SSF159042">
    <property type="entry name" value="Plus3-like"/>
    <property type="match status" value="1"/>
</dbReference>
<feature type="region of interest" description="Disordered" evidence="1">
    <location>
        <begin position="340"/>
        <end position="376"/>
    </location>
</feature>
<dbReference type="CDD" id="cd10567">
    <property type="entry name" value="SWIB-MDM2_like"/>
    <property type="match status" value="1"/>
</dbReference>
<dbReference type="SUPFAM" id="SSF55277">
    <property type="entry name" value="GYF domain"/>
    <property type="match status" value="1"/>
</dbReference>
<feature type="domain" description="Plus3" evidence="3">
    <location>
        <begin position="162"/>
        <end position="290"/>
    </location>
</feature>
<keyword evidence="5" id="KW-1185">Reference proteome</keyword>
<sequence>MKDDSSFWVEESSDPSFLPMKKRRKVRKLEFVGWGSKPLMEFLESIGKDTSKKLNRYEVTAIMNEYINANNLADPAKKKKIMCDQWLYALFGKRSIPRIKVYDLLEAHFAENHDSSEDDSQYSSEEEGGNITYMNKKASTLEHKLSYQQKKVPESPKSCFAAVIPENIKLVYLKRSLVQDLVTAPESFEDKLMGSFVKIKSDPDDYLQKNSHQLQQIIGIQMIEAGDGSKEVYLRLSNYMKEVRIQMLSDDNFSEAECQDLRERVKAGLLKRPTVVELEMKAKMLHKDITKHWIPRQIALLQKFIDRANEKGWRREMFEHLERKEQLVKSSEQERLLAETPKVIADEIEPEATPVDALEKVEERNSSSPKSSHLEASNINLTYDAGCADVGIHSRHSEGNSDKEISGSLCEIPCVEDVNDCQRSDLVQKARVPVVVNGEQSSTDVQAVDSEDNGGSPGISEKEVKPAQVIELSDDESEVEDVKIEKHTAVGNPDECLWHYLDPQGMVQGPFSMTSLKRWSDANYFDRDFKVWKIGESLDKAVLLIDALRQNFPCKEIEN</sequence>
<dbReference type="Pfam" id="PF02201">
    <property type="entry name" value="SWIB"/>
    <property type="match status" value="1"/>
</dbReference>
<feature type="compositionally biased region" description="Polar residues" evidence="1">
    <location>
        <begin position="366"/>
        <end position="376"/>
    </location>
</feature>
<dbReference type="InterPro" id="IPR036128">
    <property type="entry name" value="Plus3-like_sf"/>
</dbReference>
<evidence type="ECO:0000259" key="2">
    <source>
        <dbReference type="PROSITE" id="PS50829"/>
    </source>
</evidence>
<reference evidence="5" key="1">
    <citation type="journal article" date="2025" name="Foods">
        <title>Unveiling the Microbial Signatures of Arabica Coffee Cherries: Insights into Ripeness Specific Diversity, Functional Traits, and Implications for Quality and Safety.</title>
        <authorList>
            <consortium name="RefSeq"/>
            <person name="Tenea G.N."/>
            <person name="Cifuentes V."/>
            <person name="Reyes P."/>
            <person name="Cevallos-Vallejos M."/>
        </authorList>
    </citation>
    <scope>NUCLEOTIDE SEQUENCE [LARGE SCALE GENOMIC DNA]</scope>
</reference>
<dbReference type="PROSITE" id="PS50829">
    <property type="entry name" value="GYF"/>
    <property type="match status" value="1"/>
</dbReference>
<dbReference type="PROSITE" id="PS51925">
    <property type="entry name" value="SWIB_MDM2"/>
    <property type="match status" value="1"/>
</dbReference>
<dbReference type="Pfam" id="PF25980">
    <property type="entry name" value="NERD_plant"/>
    <property type="match status" value="1"/>
</dbReference>
<dbReference type="SUPFAM" id="SSF47592">
    <property type="entry name" value="SWIB/MDM2 domain"/>
    <property type="match status" value="1"/>
</dbReference>
<evidence type="ECO:0000259" key="3">
    <source>
        <dbReference type="PROSITE" id="PS51360"/>
    </source>
</evidence>
<dbReference type="Gene3D" id="3.30.1490.40">
    <property type="match status" value="1"/>
</dbReference>
<dbReference type="InterPro" id="IPR003169">
    <property type="entry name" value="GYF"/>
</dbReference>
<evidence type="ECO:0000313" key="8">
    <source>
        <dbReference type="RefSeq" id="XP_071936310.1"/>
    </source>
</evidence>
<evidence type="ECO:0000313" key="7">
    <source>
        <dbReference type="RefSeq" id="XP_027113695.1"/>
    </source>
</evidence>
<dbReference type="SMART" id="SM00444">
    <property type="entry name" value="GYF"/>
    <property type="match status" value="1"/>
</dbReference>
<dbReference type="RefSeq" id="XP_027113694.1">
    <property type="nucleotide sequence ID" value="XM_027257893.1"/>
</dbReference>
<dbReference type="InterPro" id="IPR045894">
    <property type="entry name" value="At5g08430-like"/>
</dbReference>
<dbReference type="RefSeq" id="XP_027113695.1">
    <property type="nucleotide sequence ID" value="XM_027257894.1"/>
</dbReference>
<dbReference type="Proteomes" id="UP001652660">
    <property type="component" value="Chromosome 2e"/>
</dbReference>
<dbReference type="InterPro" id="IPR035445">
    <property type="entry name" value="GYF-like_dom_sf"/>
</dbReference>
<proteinExistence type="predicted"/>
<gene>
    <name evidence="6 7 8" type="primary">LOC113732227</name>
</gene>
<feature type="domain" description="GYF" evidence="2">
    <location>
        <begin position="495"/>
        <end position="549"/>
    </location>
</feature>
<dbReference type="PANTHER" id="PTHR46851:SF11">
    <property type="entry name" value="GYF DOMAIN-CONTAINING PROTEIN"/>
    <property type="match status" value="1"/>
</dbReference>
<feature type="domain" description="DM2" evidence="4">
    <location>
        <begin position="28"/>
        <end position="111"/>
    </location>
</feature>
<dbReference type="Gene3D" id="1.10.245.10">
    <property type="entry name" value="SWIB/MDM2 domain"/>
    <property type="match status" value="1"/>
</dbReference>
<reference evidence="6 7" key="2">
    <citation type="submission" date="2025-04" db="UniProtKB">
        <authorList>
            <consortium name="RefSeq"/>
        </authorList>
    </citation>
    <scope>IDENTIFICATION</scope>
    <source>
        <tissue evidence="6 7">Leaves</tissue>
    </source>
</reference>
<dbReference type="SMART" id="SM00719">
    <property type="entry name" value="Plus3"/>
    <property type="match status" value="1"/>
</dbReference>
<protein>
    <submittedName>
        <fullName evidence="6 7">Uncharacterized protein At5g08430-like</fullName>
    </submittedName>
</protein>
<dbReference type="Pfam" id="PF02213">
    <property type="entry name" value="GYF"/>
    <property type="match status" value="1"/>
</dbReference>
<dbReference type="Pfam" id="PF03126">
    <property type="entry name" value="Plus-3"/>
    <property type="match status" value="1"/>
</dbReference>
<dbReference type="GO" id="GO:0003677">
    <property type="term" value="F:DNA binding"/>
    <property type="evidence" value="ECO:0007669"/>
    <property type="project" value="InterPro"/>
</dbReference>